<evidence type="ECO:0000256" key="3">
    <source>
        <dbReference type="ARBA" id="ARBA00012961"/>
    </source>
</evidence>
<evidence type="ECO:0000256" key="4">
    <source>
        <dbReference type="ARBA" id="ARBA00016296"/>
    </source>
</evidence>
<feature type="domain" description="Guanylate kinase-like" evidence="12">
    <location>
        <begin position="4"/>
        <end position="182"/>
    </location>
</feature>
<dbReference type="HAMAP" id="MF_00328">
    <property type="entry name" value="Guanylate_kinase"/>
    <property type="match status" value="1"/>
</dbReference>
<evidence type="ECO:0000256" key="8">
    <source>
        <dbReference type="ARBA" id="ARBA00022777"/>
    </source>
</evidence>
<dbReference type="GO" id="GO:0005829">
    <property type="term" value="C:cytosol"/>
    <property type="evidence" value="ECO:0007669"/>
    <property type="project" value="TreeGrafter"/>
</dbReference>
<evidence type="ECO:0000256" key="11">
    <source>
        <dbReference type="HAMAP-Rule" id="MF_00328"/>
    </source>
</evidence>
<name>A0A250KUG1_9GAMM</name>
<evidence type="ECO:0000313" key="14">
    <source>
        <dbReference type="Proteomes" id="UP000266313"/>
    </source>
</evidence>
<reference evidence="13 14" key="1">
    <citation type="submission" date="2016-12" db="EMBL/GenBank/DDBJ databases">
        <title>Genome sequencing of Methylocaldum marinum.</title>
        <authorList>
            <person name="Takeuchi M."/>
            <person name="Kamagata Y."/>
            <person name="Hiraoka S."/>
            <person name="Oshima K."/>
            <person name="Hattori M."/>
            <person name="Iwasaki W."/>
        </authorList>
    </citation>
    <scope>NUCLEOTIDE SEQUENCE [LARGE SCALE GENOMIC DNA]</scope>
    <source>
        <strain evidence="13 14">S8</strain>
    </source>
</reference>
<comment type="catalytic activity">
    <reaction evidence="11">
        <text>GMP + ATP = GDP + ADP</text>
        <dbReference type="Rhea" id="RHEA:20780"/>
        <dbReference type="ChEBI" id="CHEBI:30616"/>
        <dbReference type="ChEBI" id="CHEBI:58115"/>
        <dbReference type="ChEBI" id="CHEBI:58189"/>
        <dbReference type="ChEBI" id="CHEBI:456216"/>
        <dbReference type="EC" id="2.7.4.8"/>
    </reaction>
</comment>
<comment type="function">
    <text evidence="11">Essential for recycling GMP and indirectly, cGMP.</text>
</comment>
<dbReference type="PANTHER" id="PTHR23117">
    <property type="entry name" value="GUANYLATE KINASE-RELATED"/>
    <property type="match status" value="1"/>
</dbReference>
<dbReference type="SUPFAM" id="SSF52540">
    <property type="entry name" value="P-loop containing nucleoside triphosphate hydrolases"/>
    <property type="match status" value="1"/>
</dbReference>
<dbReference type="CDD" id="cd00071">
    <property type="entry name" value="GMPK"/>
    <property type="match status" value="1"/>
</dbReference>
<evidence type="ECO:0000256" key="9">
    <source>
        <dbReference type="ARBA" id="ARBA00022840"/>
    </source>
</evidence>
<keyword evidence="5 11" id="KW-0963">Cytoplasm</keyword>
<dbReference type="EMBL" id="AP017928">
    <property type="protein sequence ID" value="BBA35176.1"/>
    <property type="molecule type" value="Genomic_DNA"/>
</dbReference>
<dbReference type="OrthoDB" id="9808150at2"/>
<comment type="subcellular location">
    <subcellularLocation>
        <location evidence="1 11">Cytoplasm</location>
    </subcellularLocation>
</comment>
<keyword evidence="8 11" id="KW-0418">Kinase</keyword>
<protein>
    <recommendedName>
        <fullName evidence="4 11">Guanylate kinase</fullName>
        <ecNumber evidence="3 11">2.7.4.8</ecNumber>
    </recommendedName>
    <alternativeName>
        <fullName evidence="10 11">GMP kinase</fullName>
    </alternativeName>
</protein>
<dbReference type="AlphaFoldDB" id="A0A250KUG1"/>
<dbReference type="InterPro" id="IPR017665">
    <property type="entry name" value="Guanylate_kinase"/>
</dbReference>
<evidence type="ECO:0000259" key="12">
    <source>
        <dbReference type="PROSITE" id="PS50052"/>
    </source>
</evidence>
<dbReference type="GO" id="GO:0004385">
    <property type="term" value="F:GMP kinase activity"/>
    <property type="evidence" value="ECO:0007669"/>
    <property type="project" value="UniProtKB-UniRule"/>
</dbReference>
<dbReference type="PANTHER" id="PTHR23117:SF13">
    <property type="entry name" value="GUANYLATE KINASE"/>
    <property type="match status" value="1"/>
</dbReference>
<accession>A0A250KUG1</accession>
<dbReference type="InterPro" id="IPR008145">
    <property type="entry name" value="GK/Ca_channel_bsu"/>
</dbReference>
<dbReference type="Gene3D" id="3.30.63.10">
    <property type="entry name" value="Guanylate Kinase phosphate binding domain"/>
    <property type="match status" value="1"/>
</dbReference>
<keyword evidence="7 11" id="KW-0547">Nucleotide-binding</keyword>
<evidence type="ECO:0000256" key="5">
    <source>
        <dbReference type="ARBA" id="ARBA00022490"/>
    </source>
</evidence>
<dbReference type="InterPro" id="IPR027417">
    <property type="entry name" value="P-loop_NTPase"/>
</dbReference>
<dbReference type="RefSeq" id="WP_119630425.1">
    <property type="nucleotide sequence ID" value="NZ_AP017928.1"/>
</dbReference>
<evidence type="ECO:0000256" key="10">
    <source>
        <dbReference type="ARBA" id="ARBA00030128"/>
    </source>
</evidence>
<dbReference type="InterPro" id="IPR008144">
    <property type="entry name" value="Guanylate_kin-like_dom"/>
</dbReference>
<dbReference type="Proteomes" id="UP000266313">
    <property type="component" value="Chromosome"/>
</dbReference>
<evidence type="ECO:0000256" key="1">
    <source>
        <dbReference type="ARBA" id="ARBA00004496"/>
    </source>
</evidence>
<dbReference type="KEGG" id="mmai:sS8_3233"/>
<evidence type="ECO:0000256" key="7">
    <source>
        <dbReference type="ARBA" id="ARBA00022741"/>
    </source>
</evidence>
<gene>
    <name evidence="11" type="primary">gmk</name>
    <name evidence="13" type="ORF">sS8_3233</name>
</gene>
<dbReference type="InterPro" id="IPR020590">
    <property type="entry name" value="Guanylate_kinase_CS"/>
</dbReference>
<keyword evidence="14" id="KW-1185">Reference proteome</keyword>
<evidence type="ECO:0000256" key="6">
    <source>
        <dbReference type="ARBA" id="ARBA00022679"/>
    </source>
</evidence>
<evidence type="ECO:0000313" key="13">
    <source>
        <dbReference type="EMBL" id="BBA35176.1"/>
    </source>
</evidence>
<keyword evidence="9 11" id="KW-0067">ATP-binding</keyword>
<dbReference type="Pfam" id="PF00625">
    <property type="entry name" value="Guanylate_kin"/>
    <property type="match status" value="1"/>
</dbReference>
<dbReference type="SMART" id="SM00072">
    <property type="entry name" value="GuKc"/>
    <property type="match status" value="1"/>
</dbReference>
<dbReference type="EC" id="2.7.4.8" evidence="3 11"/>
<feature type="binding site" evidence="11">
    <location>
        <begin position="11"/>
        <end position="18"/>
    </location>
    <ligand>
        <name>ATP</name>
        <dbReference type="ChEBI" id="CHEBI:30616"/>
    </ligand>
</feature>
<evidence type="ECO:0000256" key="2">
    <source>
        <dbReference type="ARBA" id="ARBA00005790"/>
    </source>
</evidence>
<dbReference type="Gene3D" id="3.40.50.300">
    <property type="entry name" value="P-loop containing nucleotide triphosphate hydrolases"/>
    <property type="match status" value="1"/>
</dbReference>
<dbReference type="GO" id="GO:0005524">
    <property type="term" value="F:ATP binding"/>
    <property type="evidence" value="ECO:0007669"/>
    <property type="project" value="UniProtKB-UniRule"/>
</dbReference>
<dbReference type="NCBIfam" id="TIGR03263">
    <property type="entry name" value="guanyl_kin"/>
    <property type="match status" value="1"/>
</dbReference>
<dbReference type="PROSITE" id="PS50052">
    <property type="entry name" value="GUANYLATE_KINASE_2"/>
    <property type="match status" value="1"/>
</dbReference>
<comment type="similarity">
    <text evidence="2 11">Belongs to the guanylate kinase family.</text>
</comment>
<dbReference type="PROSITE" id="PS00856">
    <property type="entry name" value="GUANYLATE_KINASE_1"/>
    <property type="match status" value="1"/>
</dbReference>
<sequence length="204" mass="23006">MSIGTLFIVSAPSGAGKTSLVTALRESLEGFTVSVSHTTRTQRPGEVHGRDYFFVDHAEFERMIAADGFLEHARVFDNYYGTARTTVETALSEGQDVLLEIDWQGARQIRSLMPDSISIFILPPSRRTLEERLKARGQDDPDTIARRMRDAISEMSHYSEYDYLVVNDDFDRAVAELRSIVIASRLRTRRQFEACKDLIAGLLA</sequence>
<dbReference type="FunFam" id="3.40.50.300:FF:000084">
    <property type="entry name" value="Guanylate kinase"/>
    <property type="match status" value="1"/>
</dbReference>
<organism evidence="13 14">
    <name type="scientific">Methylocaldum marinum</name>
    <dbReference type="NCBI Taxonomy" id="1432792"/>
    <lineage>
        <taxon>Bacteria</taxon>
        <taxon>Pseudomonadati</taxon>
        <taxon>Pseudomonadota</taxon>
        <taxon>Gammaproteobacteria</taxon>
        <taxon>Methylococcales</taxon>
        <taxon>Methylococcaceae</taxon>
        <taxon>Methylocaldum</taxon>
    </lineage>
</organism>
<dbReference type="FunFam" id="3.30.63.10:FF:000002">
    <property type="entry name" value="Guanylate kinase 1"/>
    <property type="match status" value="1"/>
</dbReference>
<keyword evidence="6 11" id="KW-0808">Transferase</keyword>
<proteinExistence type="inferred from homology"/>